<evidence type="ECO:0000313" key="2">
    <source>
        <dbReference type="EMBL" id="ART22532.1"/>
    </source>
</evidence>
<evidence type="ECO:0000313" key="3">
    <source>
        <dbReference type="Proteomes" id="UP000250197"/>
    </source>
</evidence>
<dbReference type="Pfam" id="PF01656">
    <property type="entry name" value="CbiA"/>
    <property type="match status" value="1"/>
</dbReference>
<evidence type="ECO:0000259" key="1">
    <source>
        <dbReference type="Pfam" id="PF01656"/>
    </source>
</evidence>
<proteinExistence type="predicted"/>
<dbReference type="InterPro" id="IPR002586">
    <property type="entry name" value="CobQ/CobB/MinD/ParA_Nub-bd_dom"/>
</dbReference>
<sequence length="198" mass="21303">MTRVISVIQSKGGTGKTTLSVMLAEAIRKMGYTVAVADGDPQQSATRWASKVEDFPFPIESVRSSSDFSGVVRRGNNPDFLIVDTPPGGLAFITESAEAADLVLLPTGVSPMDIDRTQVTLSWLIEKGIPTAVVLSNVDRREKLLDEVHAELEGDETAALAETVIPTRAATRRVFGTKPSSTKVWDSLAREVVAAFED</sequence>
<dbReference type="PANTHER" id="PTHR13696">
    <property type="entry name" value="P-LOOP CONTAINING NUCLEOSIDE TRIPHOSPHATE HYDROLASE"/>
    <property type="match status" value="1"/>
</dbReference>
<dbReference type="AlphaFoldDB" id="A0A2Z2J2W6"/>
<dbReference type="CDD" id="cd02042">
    <property type="entry name" value="ParAB_family"/>
    <property type="match status" value="1"/>
</dbReference>
<geneLocation type="plasmid" evidence="3">
    <name>pcs-na-1</name>
</geneLocation>
<accession>A0A2Z2J2W6</accession>
<dbReference type="SUPFAM" id="SSF52540">
    <property type="entry name" value="P-loop containing nucleoside triphosphate hydrolases"/>
    <property type="match status" value="1"/>
</dbReference>
<dbReference type="PANTHER" id="PTHR13696:SF96">
    <property type="entry name" value="COBQ_COBB_MIND_PARA NUCLEOTIDE BINDING DOMAIN-CONTAINING PROTEIN"/>
    <property type="match status" value="1"/>
</dbReference>
<feature type="domain" description="CobQ/CobB/MinD/ParA nucleotide binding" evidence="1">
    <location>
        <begin position="5"/>
        <end position="171"/>
    </location>
</feature>
<gene>
    <name evidence="2" type="ORF">CBE89_13210</name>
</gene>
<reference evidence="2 3" key="1">
    <citation type="submission" date="2017-05" db="EMBL/GenBank/DDBJ databases">
        <title>Complete genome sequence of Corynebacterium striatum KC-Na-1 isolated from Neophocaena asiaeorientalis in Korea.</title>
        <authorList>
            <person name="Kim J.H."/>
            <person name="Lee K."/>
        </authorList>
    </citation>
    <scope>NUCLEOTIDE SEQUENCE [LARGE SCALE GENOMIC DNA]</scope>
    <source>
        <strain evidence="2 3">KC-Na-01</strain>
        <plasmid evidence="3">pcs-na-1</plasmid>
    </source>
</reference>
<dbReference type="Proteomes" id="UP000250197">
    <property type="component" value="Plasmid pCs-Na-1"/>
</dbReference>
<protein>
    <submittedName>
        <fullName evidence="2">Peptide transporter</fullName>
    </submittedName>
</protein>
<dbReference type="InterPro" id="IPR050678">
    <property type="entry name" value="DNA_Partitioning_ATPase"/>
</dbReference>
<name>A0A2Z2J2W6_CORST</name>
<dbReference type="KEGG" id="cstr:CBE89_13210"/>
<dbReference type="PIRSF" id="PIRSF009320">
    <property type="entry name" value="Nuc_binding_HP_1000"/>
    <property type="match status" value="1"/>
</dbReference>
<dbReference type="EMBL" id="CP021253">
    <property type="protein sequence ID" value="ART22532.1"/>
    <property type="molecule type" value="Genomic_DNA"/>
</dbReference>
<dbReference type="Gene3D" id="3.40.50.300">
    <property type="entry name" value="P-loop containing nucleotide triphosphate hydrolases"/>
    <property type="match status" value="1"/>
</dbReference>
<dbReference type="InterPro" id="IPR027417">
    <property type="entry name" value="P-loop_NTPase"/>
</dbReference>
<organism evidence="2 3">
    <name type="scientific">Corynebacterium striatum</name>
    <dbReference type="NCBI Taxonomy" id="43770"/>
    <lineage>
        <taxon>Bacteria</taxon>
        <taxon>Bacillati</taxon>
        <taxon>Actinomycetota</taxon>
        <taxon>Actinomycetes</taxon>
        <taxon>Mycobacteriales</taxon>
        <taxon>Corynebacteriaceae</taxon>
        <taxon>Corynebacterium</taxon>
    </lineage>
</organism>
<dbReference type="RefSeq" id="WP_086892521.1">
    <property type="nucleotide sequence ID" value="NZ_CP021253.1"/>
</dbReference>
<keyword evidence="2" id="KW-0614">Plasmid</keyword>